<dbReference type="InterPro" id="IPR027417">
    <property type="entry name" value="P-loop_NTPase"/>
</dbReference>
<dbReference type="Pfam" id="PF13469">
    <property type="entry name" value="Sulfotransfer_3"/>
    <property type="match status" value="1"/>
</dbReference>
<evidence type="ECO:0000313" key="1">
    <source>
        <dbReference type="EMBL" id="MBI3631030.1"/>
    </source>
</evidence>
<dbReference type="Proteomes" id="UP000753196">
    <property type="component" value="Unassembled WGS sequence"/>
</dbReference>
<reference evidence="1" key="1">
    <citation type="submission" date="2020-07" db="EMBL/GenBank/DDBJ databases">
        <title>Huge and variable diversity of episymbiotic CPR bacteria and DPANN archaea in groundwater ecosystems.</title>
        <authorList>
            <person name="He C.Y."/>
            <person name="Keren R."/>
            <person name="Whittaker M."/>
            <person name="Farag I.F."/>
            <person name="Doudna J."/>
            <person name="Cate J.H.D."/>
            <person name="Banfield J.F."/>
        </authorList>
    </citation>
    <scope>NUCLEOTIDE SEQUENCE</scope>
    <source>
        <strain evidence="1">NC_groundwater_973_Pr1_S-0.2um_54_13</strain>
    </source>
</reference>
<dbReference type="SUPFAM" id="SSF52540">
    <property type="entry name" value="P-loop containing nucleoside triphosphate hydrolases"/>
    <property type="match status" value="1"/>
</dbReference>
<dbReference type="Gene3D" id="3.40.50.300">
    <property type="entry name" value="P-loop containing nucleotide triphosphate hydrolases"/>
    <property type="match status" value="1"/>
</dbReference>
<protein>
    <submittedName>
        <fullName evidence="1">Sulfotransferase</fullName>
    </submittedName>
</protein>
<dbReference type="AlphaFoldDB" id="A0A932R242"/>
<sequence>MLKALLRDVAVWKSGDPNKAWFTPVYPLPDPLPPLPGFDPIAAQVDAMHRHQNQSLRQRLPIGTKKRLARWLDKWSADFSSCLDRPQAMVRTDLFYLYEAYLNQDIEYSLRIINTFPFFPGNPYMVLDSFTGHMEFIARYLQGVSRRSPKILPVPFIAFSKTASAHIGVALSRLLGLPETVLAYQHQTGLRAWVNSFARFGGITHDHYQPTPENLSLLREAGIRRLIIHRRHPVQTIISHAFHFVRINLEPGRVLSREEQITRARDWLDRELDGMMRRYAQWWSGWRREAGEGRIEMLATRYEDMGANPLAFFRRVLAFYGADGIADARIEKVLKEASSQNFRRGDPDE</sequence>
<accession>A0A932R242</accession>
<evidence type="ECO:0000313" key="2">
    <source>
        <dbReference type="Proteomes" id="UP000753196"/>
    </source>
</evidence>
<gene>
    <name evidence="1" type="ORF">HY221_01720</name>
</gene>
<proteinExistence type="predicted"/>
<comment type="caution">
    <text evidence="1">The sequence shown here is derived from an EMBL/GenBank/DDBJ whole genome shotgun (WGS) entry which is preliminary data.</text>
</comment>
<dbReference type="EMBL" id="JACQCR010000038">
    <property type="protein sequence ID" value="MBI3631030.1"/>
    <property type="molecule type" value="Genomic_DNA"/>
</dbReference>
<organism evidence="1 2">
    <name type="scientific">Candidatus Sungiibacteriota bacterium</name>
    <dbReference type="NCBI Taxonomy" id="2750080"/>
    <lineage>
        <taxon>Bacteria</taxon>
        <taxon>Candidatus Sungiibacteriota</taxon>
    </lineage>
</organism>
<name>A0A932R242_9BACT</name>